<dbReference type="PANTHER" id="PTHR40252">
    <property type="entry name" value="BLR0328 PROTEIN"/>
    <property type="match status" value="1"/>
</dbReference>
<gene>
    <name evidence="3" type="ORF">RM51_13535</name>
</gene>
<dbReference type="PANTHER" id="PTHR40252:SF2">
    <property type="entry name" value="BLR0328 PROTEIN"/>
    <property type="match status" value="1"/>
</dbReference>
<evidence type="ECO:0000313" key="4">
    <source>
        <dbReference type="Proteomes" id="UP000031167"/>
    </source>
</evidence>
<dbReference type="OrthoDB" id="9770435at2"/>
<keyword evidence="3" id="KW-0418">Kinase</keyword>
<feature type="domain" description="FIST" evidence="1">
    <location>
        <begin position="26"/>
        <end position="219"/>
    </location>
</feature>
<dbReference type="InterPro" id="IPR019494">
    <property type="entry name" value="FIST_C"/>
</dbReference>
<name>A0A0B4DCY1_9FLAO</name>
<evidence type="ECO:0000313" key="3">
    <source>
        <dbReference type="EMBL" id="KIC62185.1"/>
    </source>
</evidence>
<dbReference type="InterPro" id="IPR013702">
    <property type="entry name" value="FIST_domain_N"/>
</dbReference>
<dbReference type="Pfam" id="PF10442">
    <property type="entry name" value="FIST_C"/>
    <property type="match status" value="1"/>
</dbReference>
<reference evidence="3 4" key="1">
    <citation type="submission" date="2014-12" db="EMBL/GenBank/DDBJ databases">
        <title>Genome sequencing of Chryseobacterium taiwanense TPW19.</title>
        <authorList>
            <person name="Tan P.W."/>
            <person name="Chan K.-G."/>
        </authorList>
    </citation>
    <scope>NUCLEOTIDE SEQUENCE [LARGE SCALE GENOMIC DNA]</scope>
    <source>
        <strain evidence="3 4">TPW19</strain>
    </source>
</reference>
<protein>
    <submittedName>
        <fullName evidence="3">Histidine kinase</fullName>
    </submittedName>
</protein>
<keyword evidence="4" id="KW-1185">Reference proteome</keyword>
<feature type="domain" description="FIST C-domain" evidence="2">
    <location>
        <begin position="220"/>
        <end position="356"/>
    </location>
</feature>
<evidence type="ECO:0000259" key="1">
    <source>
        <dbReference type="SMART" id="SM00897"/>
    </source>
</evidence>
<dbReference type="RefSeq" id="WP_039370546.1">
    <property type="nucleotide sequence ID" value="NZ_JWTA01000012.1"/>
</dbReference>
<accession>A0A0B4DCY1</accession>
<dbReference type="GO" id="GO:0016301">
    <property type="term" value="F:kinase activity"/>
    <property type="evidence" value="ECO:0007669"/>
    <property type="project" value="UniProtKB-KW"/>
</dbReference>
<dbReference type="Proteomes" id="UP000031167">
    <property type="component" value="Unassembled WGS sequence"/>
</dbReference>
<sequence>MKVAKLLYINGKWESERNDKGIDYQDAVLVLGYGARNILEDPAFFSEIKNKFPRADIALSSSSGEIFSNEVFDDTVSVTILEFSSSQIRTTQIDINDFENSFEAGNKLIENLSGDHLKWVFVLSDGSKVNGSQLVEGLNNARPDKVLISGGLAGDSDKFEKTVVGLNQIPSSDKIVAIGFYGDKLELSHSSYGGWESFGLERTVTKSQYNVLYEIDNKNALDLYKKYLGKYAEELPSSALFFPLSLKTSETSDHVVRTILSINDEGNMIFAGDLPEGSKVRFMKANMDRLIDAANDAAEKCLEISSRPSLGIIVSCVGRKLVLGERVAEEIEIVRDVLGSETILTGFYSYGEISPLKSFEDCVLHNQTITITTVNEIE</sequence>
<dbReference type="STRING" id="363331.RM51_13535"/>
<keyword evidence="3" id="KW-0808">Transferase</keyword>
<dbReference type="EMBL" id="JWTA01000012">
    <property type="protein sequence ID" value="KIC62185.1"/>
    <property type="molecule type" value="Genomic_DNA"/>
</dbReference>
<dbReference type="SMART" id="SM00897">
    <property type="entry name" value="FIST"/>
    <property type="match status" value="1"/>
</dbReference>
<proteinExistence type="predicted"/>
<dbReference type="Pfam" id="PF08495">
    <property type="entry name" value="FIST"/>
    <property type="match status" value="1"/>
</dbReference>
<dbReference type="SMART" id="SM01204">
    <property type="entry name" value="FIST_C"/>
    <property type="match status" value="1"/>
</dbReference>
<organism evidence="3 4">
    <name type="scientific">Chryseobacterium taiwanense</name>
    <dbReference type="NCBI Taxonomy" id="363331"/>
    <lineage>
        <taxon>Bacteria</taxon>
        <taxon>Pseudomonadati</taxon>
        <taxon>Bacteroidota</taxon>
        <taxon>Flavobacteriia</taxon>
        <taxon>Flavobacteriales</taxon>
        <taxon>Weeksellaceae</taxon>
        <taxon>Chryseobacterium group</taxon>
        <taxon>Chryseobacterium</taxon>
    </lineage>
</organism>
<evidence type="ECO:0000259" key="2">
    <source>
        <dbReference type="SMART" id="SM01204"/>
    </source>
</evidence>
<dbReference type="AlphaFoldDB" id="A0A0B4DCY1"/>
<comment type="caution">
    <text evidence="3">The sequence shown here is derived from an EMBL/GenBank/DDBJ whole genome shotgun (WGS) entry which is preliminary data.</text>
</comment>